<reference evidence="4 5" key="1">
    <citation type="submission" date="2021-06" db="EMBL/GenBank/DDBJ databases">
        <title>Bacillus sp. RD4P76, an endophyte from a halophyte.</title>
        <authorList>
            <person name="Sun J.-Q."/>
        </authorList>
    </citation>
    <scope>NUCLEOTIDE SEQUENCE [LARGE SCALE GENOMIC DNA]</scope>
    <source>
        <strain evidence="4 5">CGMCC 1.15917</strain>
    </source>
</reference>
<proteinExistence type="inferred from homology"/>
<evidence type="ECO:0000313" key="5">
    <source>
        <dbReference type="Proteomes" id="UP000784880"/>
    </source>
</evidence>
<dbReference type="EMBL" id="JAHQCS010000048">
    <property type="protein sequence ID" value="MBU9710815.1"/>
    <property type="molecule type" value="Genomic_DNA"/>
</dbReference>
<dbReference type="Pfam" id="PF01248">
    <property type="entry name" value="Ribosomal_L7Ae"/>
    <property type="match status" value="1"/>
</dbReference>
<name>A0ABS6JB01_9BACI</name>
<dbReference type="NCBIfam" id="NF010125">
    <property type="entry name" value="PRK13602.1"/>
    <property type="match status" value="1"/>
</dbReference>
<comment type="similarity">
    <text evidence="2">Belongs to the eukaryotic ribosomal protein eL8 family.</text>
</comment>
<dbReference type="Proteomes" id="UP000784880">
    <property type="component" value="Unassembled WGS sequence"/>
</dbReference>
<dbReference type="HAMAP" id="MF_00574">
    <property type="entry name" value="Ribosomal_eL8_Bact"/>
    <property type="match status" value="1"/>
</dbReference>
<evidence type="ECO:0000256" key="2">
    <source>
        <dbReference type="HAMAP-Rule" id="MF_00574"/>
    </source>
</evidence>
<evidence type="ECO:0000313" key="4">
    <source>
        <dbReference type="EMBL" id="MBU9710815.1"/>
    </source>
</evidence>
<protein>
    <recommendedName>
        <fullName evidence="2">RNA-binding protein KS419_03550</fullName>
    </recommendedName>
    <alternativeName>
        <fullName evidence="2">Ribosomal protein eL8-like</fullName>
    </alternativeName>
</protein>
<dbReference type="InterPro" id="IPR004038">
    <property type="entry name" value="Ribosomal_eL8/eL30/eS12/Gad45"/>
</dbReference>
<keyword evidence="1 2" id="KW-0694">RNA-binding</keyword>
<evidence type="ECO:0000256" key="1">
    <source>
        <dbReference type="ARBA" id="ARBA00022884"/>
    </source>
</evidence>
<dbReference type="InterPro" id="IPR023460">
    <property type="entry name" value="RNA_bf_YbxF-like"/>
</dbReference>
<evidence type="ECO:0000259" key="3">
    <source>
        <dbReference type="Pfam" id="PF01248"/>
    </source>
</evidence>
<sequence>MSYEKVVQATNKVVGTKQTLKALEDKQVKEIIVAEDADPRVLQKVITLAEKIEVPWSKVDSMKKLGKACGIEVSAATVAIKK</sequence>
<dbReference type="RefSeq" id="WP_217064708.1">
    <property type="nucleotide sequence ID" value="NZ_JAHQCS010000048.1"/>
</dbReference>
<gene>
    <name evidence="4" type="ORF">KS419_03550</name>
</gene>
<comment type="caution">
    <text evidence="4">The sequence shown here is derived from an EMBL/GenBank/DDBJ whole genome shotgun (WGS) entry which is preliminary data.</text>
</comment>
<organism evidence="4 5">
    <name type="scientific">Evansella tamaricis</name>
    <dbReference type="NCBI Taxonomy" id="2069301"/>
    <lineage>
        <taxon>Bacteria</taxon>
        <taxon>Bacillati</taxon>
        <taxon>Bacillota</taxon>
        <taxon>Bacilli</taxon>
        <taxon>Bacillales</taxon>
        <taxon>Bacillaceae</taxon>
        <taxon>Evansella</taxon>
    </lineage>
</organism>
<keyword evidence="5" id="KW-1185">Reference proteome</keyword>
<feature type="domain" description="Ribosomal protein eL8/eL30/eS12/Gadd45" evidence="3">
    <location>
        <begin position="5"/>
        <end position="81"/>
    </location>
</feature>
<accession>A0ABS6JB01</accession>